<name>A0AAD1XT03_EUPCR</name>
<dbReference type="InterPro" id="IPR040673">
    <property type="entry name" value="CCDC81_HU_dom_2"/>
</dbReference>
<evidence type="ECO:0000259" key="2">
    <source>
        <dbReference type="Pfam" id="PF18289"/>
    </source>
</evidence>
<reference evidence="3" key="1">
    <citation type="submission" date="2023-07" db="EMBL/GenBank/DDBJ databases">
        <authorList>
            <consortium name="AG Swart"/>
            <person name="Singh M."/>
            <person name="Singh A."/>
            <person name="Seah K."/>
            <person name="Emmerich C."/>
        </authorList>
    </citation>
    <scope>NUCLEOTIDE SEQUENCE</scope>
    <source>
        <strain evidence="3">DP1</strain>
    </source>
</reference>
<evidence type="ECO:0000313" key="3">
    <source>
        <dbReference type="EMBL" id="CAI2378348.1"/>
    </source>
</evidence>
<organism evidence="3 4">
    <name type="scientific">Euplotes crassus</name>
    <dbReference type="NCBI Taxonomy" id="5936"/>
    <lineage>
        <taxon>Eukaryota</taxon>
        <taxon>Sar</taxon>
        <taxon>Alveolata</taxon>
        <taxon>Ciliophora</taxon>
        <taxon>Intramacronucleata</taxon>
        <taxon>Spirotrichea</taxon>
        <taxon>Hypotrichia</taxon>
        <taxon>Euplotida</taxon>
        <taxon>Euplotidae</taxon>
        <taxon>Moneuplotes</taxon>
    </lineage>
</organism>
<feature type="domain" description="CCDC81 HU" evidence="1">
    <location>
        <begin position="31"/>
        <end position="120"/>
    </location>
</feature>
<comment type="caution">
    <text evidence="3">The sequence shown here is derived from an EMBL/GenBank/DDBJ whole genome shotgun (WGS) entry which is preliminary data.</text>
</comment>
<dbReference type="Proteomes" id="UP001295684">
    <property type="component" value="Unassembled WGS sequence"/>
</dbReference>
<evidence type="ECO:0000259" key="1">
    <source>
        <dbReference type="Pfam" id="PF14908"/>
    </source>
</evidence>
<keyword evidence="4" id="KW-1185">Reference proteome</keyword>
<proteinExistence type="predicted"/>
<dbReference type="AlphaFoldDB" id="A0AAD1XT03"/>
<sequence length="266" mass="30426">MKDVEKIIEFILKNPDNYPGAHVTPAARTGGGYKPLESKAQLMIMWKALSQYLEDKLTSGKNVNIRGFGAFAFSIKTDLPRISTRFIDPNDKIENQRKIRKHIHKVTPRFVVDPKLQYHLYHYPGKEQVEAAKSQYSIYQKGFQMIYCNPYPISAACMVPTEVIKDGLEAFWAAVIDLTKQDVDVNLNFGFARIVIEDRNLKIRFRSGFAASVKGHDFEDKMKRSLSPCSTFWKTSHKKAWASSTLGTMLKTHTKGFGRRRSMPRS</sequence>
<dbReference type="Pfam" id="PF18289">
    <property type="entry name" value="HU-CCDC81_euk_2"/>
    <property type="match status" value="1"/>
</dbReference>
<dbReference type="InterPro" id="IPR028034">
    <property type="entry name" value="HU-CCDC81"/>
</dbReference>
<protein>
    <recommendedName>
        <fullName evidence="5">CCDC81 HU domain-containing protein</fullName>
    </recommendedName>
</protein>
<gene>
    <name evidence="3" type="ORF">ECRASSUSDP1_LOCUS19743</name>
</gene>
<evidence type="ECO:0000313" key="4">
    <source>
        <dbReference type="Proteomes" id="UP001295684"/>
    </source>
</evidence>
<feature type="domain" description="CCDC81 HU" evidence="2">
    <location>
        <begin position="146"/>
        <end position="215"/>
    </location>
</feature>
<evidence type="ECO:0008006" key="5">
    <source>
        <dbReference type="Google" id="ProtNLM"/>
    </source>
</evidence>
<accession>A0AAD1XT03</accession>
<dbReference type="EMBL" id="CAMPGE010020062">
    <property type="protein sequence ID" value="CAI2378348.1"/>
    <property type="molecule type" value="Genomic_DNA"/>
</dbReference>
<dbReference type="Pfam" id="PF14908">
    <property type="entry name" value="HU-CCDC81_euk_1"/>
    <property type="match status" value="1"/>
</dbReference>